<accession>A0AA39KXN4</accession>
<feature type="domain" description="CUE" evidence="2">
    <location>
        <begin position="79"/>
        <end position="121"/>
    </location>
</feature>
<dbReference type="SMART" id="SM00546">
    <property type="entry name" value="CUE"/>
    <property type="match status" value="1"/>
</dbReference>
<reference evidence="3" key="2">
    <citation type="submission" date="2023-03" db="EMBL/GenBank/DDBJ databases">
        <authorList>
            <person name="Inwood S.N."/>
            <person name="Skelly J.G."/>
            <person name="Guhlin J."/>
            <person name="Harrop T.W.R."/>
            <person name="Goldson S.G."/>
            <person name="Dearden P.K."/>
        </authorList>
    </citation>
    <scope>NUCLEOTIDE SEQUENCE</scope>
    <source>
        <strain evidence="3">Irish</strain>
        <tissue evidence="3">Whole body</tissue>
    </source>
</reference>
<dbReference type="EMBL" id="JAQQBS010000001">
    <property type="protein sequence ID" value="KAK0177550.1"/>
    <property type="molecule type" value="Genomic_DNA"/>
</dbReference>
<feature type="region of interest" description="Disordered" evidence="1">
    <location>
        <begin position="189"/>
        <end position="209"/>
    </location>
</feature>
<name>A0AA39KXN4_9HYME</name>
<proteinExistence type="predicted"/>
<dbReference type="Proteomes" id="UP001168990">
    <property type="component" value="Unassembled WGS sequence"/>
</dbReference>
<comment type="caution">
    <text evidence="3">The sequence shown here is derived from an EMBL/GenBank/DDBJ whole genome shotgun (WGS) entry which is preliminary data.</text>
</comment>
<dbReference type="InterPro" id="IPR003892">
    <property type="entry name" value="CUE"/>
</dbReference>
<reference evidence="3" key="1">
    <citation type="journal article" date="2023" name="bioRxiv">
        <title>Scaffold-level genome assemblies of two parasitoid biocontrol wasps reveal the parthenogenesis mechanism and an associated novel virus.</title>
        <authorList>
            <person name="Inwood S."/>
            <person name="Skelly J."/>
            <person name="Guhlin J."/>
            <person name="Harrop T."/>
            <person name="Goldson S."/>
            <person name="Dearden P."/>
        </authorList>
    </citation>
    <scope>NUCLEOTIDE SEQUENCE</scope>
    <source>
        <strain evidence="3">Irish</strain>
        <tissue evidence="3">Whole body</tissue>
    </source>
</reference>
<dbReference type="Gene3D" id="1.10.8.10">
    <property type="entry name" value="DNA helicase RuvA subunit, C-terminal domain"/>
    <property type="match status" value="1"/>
</dbReference>
<evidence type="ECO:0000313" key="3">
    <source>
        <dbReference type="EMBL" id="KAK0177550.1"/>
    </source>
</evidence>
<evidence type="ECO:0000313" key="4">
    <source>
        <dbReference type="Proteomes" id="UP001168990"/>
    </source>
</evidence>
<dbReference type="Pfam" id="PF02845">
    <property type="entry name" value="CUE"/>
    <property type="match status" value="1"/>
</dbReference>
<sequence>MPTVFLNRVPLPSFRVYTAISIGILSCSLYYAAQIVKDPEWRTNHTTIIDKNENSTDSTNSNDPRTAGMHFKELIACMIQEPVCFWVQQLFPHYPRNVVLEDLRITRSVELTIENILDGRLILPHRVIGELEAEPVTQNQSVTNHILPNTLTDKLWDPKLDITVPDRILQRRKEHMLLTARRKYVERHRKSEVELSQQRTTNNVNVANS</sequence>
<dbReference type="PROSITE" id="PS51140">
    <property type="entry name" value="CUE"/>
    <property type="match status" value="1"/>
</dbReference>
<evidence type="ECO:0000256" key="1">
    <source>
        <dbReference type="SAM" id="MobiDB-lite"/>
    </source>
</evidence>
<dbReference type="CDD" id="cd14421">
    <property type="entry name" value="CUE_AMFR"/>
    <property type="match status" value="1"/>
</dbReference>
<gene>
    <name evidence="3" type="ORF">PV328_001591</name>
</gene>
<dbReference type="GO" id="GO:0043130">
    <property type="term" value="F:ubiquitin binding"/>
    <property type="evidence" value="ECO:0007669"/>
    <property type="project" value="InterPro"/>
</dbReference>
<dbReference type="AlphaFoldDB" id="A0AA39KXN4"/>
<keyword evidence="4" id="KW-1185">Reference proteome</keyword>
<evidence type="ECO:0000259" key="2">
    <source>
        <dbReference type="PROSITE" id="PS51140"/>
    </source>
</evidence>
<protein>
    <recommendedName>
        <fullName evidence="2">CUE domain-containing protein</fullName>
    </recommendedName>
</protein>
<feature type="compositionally biased region" description="Polar residues" evidence="1">
    <location>
        <begin position="194"/>
        <end position="209"/>
    </location>
</feature>
<organism evidence="3 4">
    <name type="scientific">Microctonus aethiopoides</name>
    <dbReference type="NCBI Taxonomy" id="144406"/>
    <lineage>
        <taxon>Eukaryota</taxon>
        <taxon>Metazoa</taxon>
        <taxon>Ecdysozoa</taxon>
        <taxon>Arthropoda</taxon>
        <taxon>Hexapoda</taxon>
        <taxon>Insecta</taxon>
        <taxon>Pterygota</taxon>
        <taxon>Neoptera</taxon>
        <taxon>Endopterygota</taxon>
        <taxon>Hymenoptera</taxon>
        <taxon>Apocrita</taxon>
        <taxon>Ichneumonoidea</taxon>
        <taxon>Braconidae</taxon>
        <taxon>Euphorinae</taxon>
        <taxon>Microctonus</taxon>
    </lineage>
</organism>